<keyword evidence="5" id="KW-0449">Lipoprotein</keyword>
<reference evidence="5" key="1">
    <citation type="submission" date="2021-03" db="EMBL/GenBank/DDBJ databases">
        <title>novel species isolated from a fishpond in China.</title>
        <authorList>
            <person name="Lu H."/>
            <person name="Cai Z."/>
        </authorList>
    </citation>
    <scope>NUCLEOTIDE SEQUENCE</scope>
    <source>
        <strain evidence="5">JCM 30855</strain>
    </source>
</reference>
<dbReference type="Pfam" id="PF04333">
    <property type="entry name" value="MlaA"/>
    <property type="match status" value="1"/>
</dbReference>
<dbReference type="PROSITE" id="PS51257">
    <property type="entry name" value="PROKAR_LIPOPROTEIN"/>
    <property type="match status" value="1"/>
</dbReference>
<gene>
    <name evidence="5" type="ORF">J0A66_13960</name>
</gene>
<dbReference type="InterPro" id="IPR007428">
    <property type="entry name" value="MlaA"/>
</dbReference>
<evidence type="ECO:0000256" key="4">
    <source>
        <dbReference type="SAM" id="SignalP"/>
    </source>
</evidence>
<evidence type="ECO:0000313" key="6">
    <source>
        <dbReference type="Proteomes" id="UP000664654"/>
    </source>
</evidence>
<keyword evidence="2 4" id="KW-0732">Signal</keyword>
<dbReference type="RefSeq" id="WP_206574448.1">
    <property type="nucleotide sequence ID" value="NZ_JAFKCV010000007.1"/>
</dbReference>
<dbReference type="PANTHER" id="PTHR30035:SF3">
    <property type="entry name" value="INTERMEMBRANE PHOSPHOLIPID TRANSPORT SYSTEM LIPOPROTEIN MLAA"/>
    <property type="match status" value="1"/>
</dbReference>
<keyword evidence="6" id="KW-1185">Reference proteome</keyword>
<comment type="caution">
    <text evidence="5">The sequence shown here is derived from an EMBL/GenBank/DDBJ whole genome shotgun (WGS) entry which is preliminary data.</text>
</comment>
<organism evidence="5 6">
    <name type="scientific">Bowmanella dokdonensis</name>
    <dbReference type="NCBI Taxonomy" id="751969"/>
    <lineage>
        <taxon>Bacteria</taxon>
        <taxon>Pseudomonadati</taxon>
        <taxon>Pseudomonadota</taxon>
        <taxon>Gammaproteobacteria</taxon>
        <taxon>Alteromonadales</taxon>
        <taxon>Alteromonadaceae</taxon>
        <taxon>Bowmanella</taxon>
    </lineage>
</organism>
<dbReference type="EMBL" id="JAFKCV010000007">
    <property type="protein sequence ID" value="MBN7826336.1"/>
    <property type="molecule type" value="Genomic_DNA"/>
</dbReference>
<name>A0A939ISE2_9ALTE</name>
<evidence type="ECO:0000313" key="5">
    <source>
        <dbReference type="EMBL" id="MBN7826336.1"/>
    </source>
</evidence>
<protein>
    <submittedName>
        <fullName evidence="5">VacJ family lipoprotein</fullName>
    </submittedName>
</protein>
<dbReference type="GO" id="GO:0120010">
    <property type="term" value="P:intermembrane phospholipid transfer"/>
    <property type="evidence" value="ECO:0007669"/>
    <property type="project" value="TreeGrafter"/>
</dbReference>
<comment type="similarity">
    <text evidence="1">Belongs to the MlaA family.</text>
</comment>
<sequence>MRSILLLLLPVIMLGGCASNQGAEQAATASSQPVQAQTQDSQAPRDPLEGINRKMWTLNWDYLDTYIARPAAVFYRDYLPDFARTGLYNAATNLEEPANGLNNLLQGKVGDSLVSVGRFVLNSTVGLLGTIDVASEIGLMRKEEGFDEVLGVWGVGNGPFLMLPGMGPTDVRGGVGDYVDSAYWPVDALSWQLSLFRWSIDALESRVQLMQQEQMINGAVDPYALVKDIYFQNKEYEVKDGQVEPDPKEQELDEDIEAYLDGL</sequence>
<evidence type="ECO:0000256" key="1">
    <source>
        <dbReference type="ARBA" id="ARBA00010634"/>
    </source>
</evidence>
<feature type="region of interest" description="Disordered" evidence="3">
    <location>
        <begin position="25"/>
        <end position="48"/>
    </location>
</feature>
<proteinExistence type="inferred from homology"/>
<evidence type="ECO:0000256" key="3">
    <source>
        <dbReference type="SAM" id="MobiDB-lite"/>
    </source>
</evidence>
<feature type="compositionally biased region" description="Polar residues" evidence="3">
    <location>
        <begin position="25"/>
        <end position="42"/>
    </location>
</feature>
<accession>A0A939ISE2</accession>
<dbReference type="PRINTS" id="PR01805">
    <property type="entry name" value="VACJLIPOPROT"/>
</dbReference>
<dbReference type="AlphaFoldDB" id="A0A939ISE2"/>
<dbReference type="Proteomes" id="UP000664654">
    <property type="component" value="Unassembled WGS sequence"/>
</dbReference>
<dbReference type="GO" id="GO:0016020">
    <property type="term" value="C:membrane"/>
    <property type="evidence" value="ECO:0007669"/>
    <property type="project" value="InterPro"/>
</dbReference>
<feature type="signal peptide" evidence="4">
    <location>
        <begin position="1"/>
        <end position="23"/>
    </location>
</feature>
<evidence type="ECO:0000256" key="2">
    <source>
        <dbReference type="ARBA" id="ARBA00022729"/>
    </source>
</evidence>
<feature type="chain" id="PRO_5037944738" evidence="4">
    <location>
        <begin position="24"/>
        <end position="263"/>
    </location>
</feature>
<dbReference type="PANTHER" id="PTHR30035">
    <property type="entry name" value="LIPOPROTEIN VACJ-RELATED"/>
    <property type="match status" value="1"/>
</dbReference>